<feature type="domain" description="Pseudouridine synthase RsuA/RluA-like" evidence="1">
    <location>
        <begin position="91"/>
        <end position="228"/>
    </location>
</feature>
<evidence type="ECO:0000313" key="2">
    <source>
        <dbReference type="EMBL" id="RDH85080.1"/>
    </source>
</evidence>
<protein>
    <submittedName>
        <fullName evidence="2">RNA pseudouridine synthase</fullName>
    </submittedName>
</protein>
<keyword evidence="3" id="KW-1185">Reference proteome</keyword>
<comment type="caution">
    <text evidence="2">The sequence shown here is derived from an EMBL/GenBank/DDBJ whole genome shotgun (WGS) entry which is preliminary data.</text>
</comment>
<dbReference type="GO" id="GO:0140098">
    <property type="term" value="F:catalytic activity, acting on RNA"/>
    <property type="evidence" value="ECO:0007669"/>
    <property type="project" value="UniProtKB-ARBA"/>
</dbReference>
<sequence>MESPFECHIDVTAYQRAPVDLLCTETGFTRTRIKQVMQKGAVWLTHGKHTQRLRRASKVLSPGDQLHLYYDEKVMNQEPSAAELVADEQGYSVWNKPAGMLSHGSKWGDHCSITRWAEQHLQPERTAFLVHRLDRAAAGLILVAHTKKMAAALAELFHERAVEKRYQVLVEGKFPTKPKSYLIDQELDGRAAISRINRLEFDPEAGRSLLDVVIETGRKHQIRRHLAAIGFPVVGDRLYGKAQSGEDLWLKASYLSFISPVSGEKKVYSSHNA</sequence>
<dbReference type="GO" id="GO:0006396">
    <property type="term" value="P:RNA processing"/>
    <property type="evidence" value="ECO:0007669"/>
    <property type="project" value="UniProtKB-ARBA"/>
</dbReference>
<reference evidence="2 3" key="1">
    <citation type="journal article" date="2018" name="ISME J.">
        <title>Endosymbiont genomes yield clues of tubeworm success.</title>
        <authorList>
            <person name="Li Y."/>
            <person name="Liles M.R."/>
            <person name="Halanych K.M."/>
        </authorList>
    </citation>
    <scope>NUCLEOTIDE SEQUENCE [LARGE SCALE GENOMIC DNA]</scope>
    <source>
        <strain evidence="2">A1462</strain>
    </source>
</reference>
<organism evidence="2 3">
    <name type="scientific">endosymbiont of Escarpia spicata</name>
    <dbReference type="NCBI Taxonomy" id="2200908"/>
    <lineage>
        <taxon>Bacteria</taxon>
        <taxon>Pseudomonadati</taxon>
        <taxon>Pseudomonadota</taxon>
        <taxon>Gammaproteobacteria</taxon>
        <taxon>sulfur-oxidizing symbionts</taxon>
    </lineage>
</organism>
<dbReference type="AlphaFoldDB" id="A0A370DKH9"/>
<proteinExistence type="predicted"/>
<dbReference type="InterPro" id="IPR050188">
    <property type="entry name" value="RluA_PseudoU_synthase"/>
</dbReference>
<dbReference type="GO" id="GO:0009982">
    <property type="term" value="F:pseudouridine synthase activity"/>
    <property type="evidence" value="ECO:0007669"/>
    <property type="project" value="InterPro"/>
</dbReference>
<dbReference type="GO" id="GO:0003723">
    <property type="term" value="F:RNA binding"/>
    <property type="evidence" value="ECO:0007669"/>
    <property type="project" value="InterPro"/>
</dbReference>
<evidence type="ECO:0000313" key="3">
    <source>
        <dbReference type="Proteomes" id="UP000254771"/>
    </source>
</evidence>
<dbReference type="PANTHER" id="PTHR21600">
    <property type="entry name" value="MITOCHONDRIAL RNA PSEUDOURIDINE SYNTHASE"/>
    <property type="match status" value="1"/>
</dbReference>
<dbReference type="GO" id="GO:0001522">
    <property type="term" value="P:pseudouridine synthesis"/>
    <property type="evidence" value="ECO:0007669"/>
    <property type="project" value="InterPro"/>
</dbReference>
<dbReference type="EMBL" id="QFXE01000014">
    <property type="protein sequence ID" value="RDH85080.1"/>
    <property type="molecule type" value="Genomic_DNA"/>
</dbReference>
<evidence type="ECO:0000259" key="1">
    <source>
        <dbReference type="Pfam" id="PF00849"/>
    </source>
</evidence>
<accession>A0A370DKH9</accession>
<dbReference type="Pfam" id="PF00849">
    <property type="entry name" value="PseudoU_synth_2"/>
    <property type="match status" value="1"/>
</dbReference>
<dbReference type="InterPro" id="IPR006145">
    <property type="entry name" value="PsdUridine_synth_RsuA/RluA"/>
</dbReference>
<name>A0A370DKH9_9GAMM</name>
<dbReference type="Gene3D" id="3.30.2350.10">
    <property type="entry name" value="Pseudouridine synthase"/>
    <property type="match status" value="1"/>
</dbReference>
<gene>
    <name evidence="2" type="ORF">DIZ78_11715</name>
</gene>
<dbReference type="CDD" id="cd02869">
    <property type="entry name" value="PseudoU_synth_RluA_like"/>
    <property type="match status" value="1"/>
</dbReference>
<dbReference type="InterPro" id="IPR020103">
    <property type="entry name" value="PsdUridine_synth_cat_dom_sf"/>
</dbReference>
<dbReference type="SUPFAM" id="SSF55120">
    <property type="entry name" value="Pseudouridine synthase"/>
    <property type="match status" value="1"/>
</dbReference>
<dbReference type="Proteomes" id="UP000254771">
    <property type="component" value="Unassembled WGS sequence"/>
</dbReference>